<dbReference type="InterPro" id="IPR001584">
    <property type="entry name" value="Integrase_cat-core"/>
</dbReference>
<dbReference type="Proteomes" id="UP001174136">
    <property type="component" value="Unassembled WGS sequence"/>
</dbReference>
<feature type="domain" description="Integrase catalytic" evidence="6">
    <location>
        <begin position="1203"/>
        <end position="1361"/>
    </location>
</feature>
<dbReference type="Gene3D" id="3.30.70.270">
    <property type="match status" value="1"/>
</dbReference>
<dbReference type="PROSITE" id="PS50158">
    <property type="entry name" value="ZF_CCHC"/>
    <property type="match status" value="1"/>
</dbReference>
<dbReference type="SUPFAM" id="SSF50630">
    <property type="entry name" value="Acid proteases"/>
    <property type="match status" value="1"/>
</dbReference>
<protein>
    <recommendedName>
        <fullName evidence="1">Gypsy retrotransposon integrase-like protein 1</fullName>
    </recommendedName>
</protein>
<feature type="region of interest" description="Disordered" evidence="4">
    <location>
        <begin position="1550"/>
        <end position="1608"/>
    </location>
</feature>
<dbReference type="InterPro" id="IPR043128">
    <property type="entry name" value="Rev_trsase/Diguanyl_cyclase"/>
</dbReference>
<organism evidence="7 8">
    <name type="scientific">Merluccius polli</name>
    <name type="common">Benguela hake</name>
    <name type="synonym">Merluccius cadenati</name>
    <dbReference type="NCBI Taxonomy" id="89951"/>
    <lineage>
        <taxon>Eukaryota</taxon>
        <taxon>Metazoa</taxon>
        <taxon>Chordata</taxon>
        <taxon>Craniata</taxon>
        <taxon>Vertebrata</taxon>
        <taxon>Euteleostomi</taxon>
        <taxon>Actinopterygii</taxon>
        <taxon>Neopterygii</taxon>
        <taxon>Teleostei</taxon>
        <taxon>Neoteleostei</taxon>
        <taxon>Acanthomorphata</taxon>
        <taxon>Zeiogadaria</taxon>
        <taxon>Gadariae</taxon>
        <taxon>Gadiformes</taxon>
        <taxon>Gadoidei</taxon>
        <taxon>Merlucciidae</taxon>
        <taxon>Merluccius</taxon>
    </lineage>
</organism>
<feature type="compositionally biased region" description="Basic and acidic residues" evidence="4">
    <location>
        <begin position="769"/>
        <end position="778"/>
    </location>
</feature>
<dbReference type="Gene3D" id="3.30.420.10">
    <property type="entry name" value="Ribonuclease H-like superfamily/Ribonuclease H"/>
    <property type="match status" value="1"/>
</dbReference>
<keyword evidence="2" id="KW-0862">Zinc</keyword>
<dbReference type="InterPro" id="IPR041577">
    <property type="entry name" value="RT_RNaseH_2"/>
</dbReference>
<evidence type="ECO:0000256" key="3">
    <source>
        <dbReference type="SAM" id="Coils"/>
    </source>
</evidence>
<evidence type="ECO:0000256" key="4">
    <source>
        <dbReference type="SAM" id="MobiDB-lite"/>
    </source>
</evidence>
<dbReference type="PANTHER" id="PTHR37984:SF15">
    <property type="entry name" value="INTEGRASE CATALYTIC DOMAIN-CONTAINING PROTEIN"/>
    <property type="match status" value="1"/>
</dbReference>
<evidence type="ECO:0000259" key="5">
    <source>
        <dbReference type="PROSITE" id="PS50158"/>
    </source>
</evidence>
<dbReference type="FunFam" id="3.30.420.10:FF:000032">
    <property type="entry name" value="Retrovirus-related Pol polyprotein from transposon 297-like Protein"/>
    <property type="match status" value="1"/>
</dbReference>
<keyword evidence="2" id="KW-0863">Zinc-finger</keyword>
<dbReference type="InterPro" id="IPR021109">
    <property type="entry name" value="Peptidase_aspartic_dom_sf"/>
</dbReference>
<dbReference type="PANTHER" id="PTHR37984">
    <property type="entry name" value="PROTEIN CBG26694"/>
    <property type="match status" value="1"/>
</dbReference>
<evidence type="ECO:0000313" key="8">
    <source>
        <dbReference type="Proteomes" id="UP001174136"/>
    </source>
</evidence>
<proteinExistence type="predicted"/>
<feature type="region of interest" description="Disordered" evidence="4">
    <location>
        <begin position="832"/>
        <end position="855"/>
    </location>
</feature>
<dbReference type="GO" id="GO:0003676">
    <property type="term" value="F:nucleic acid binding"/>
    <property type="evidence" value="ECO:0007669"/>
    <property type="project" value="InterPro"/>
</dbReference>
<dbReference type="Pfam" id="PF00665">
    <property type="entry name" value="rve"/>
    <property type="match status" value="1"/>
</dbReference>
<dbReference type="InterPro" id="IPR050951">
    <property type="entry name" value="Retrovirus_Pol_polyprotein"/>
</dbReference>
<dbReference type="SUPFAM" id="SSF53098">
    <property type="entry name" value="Ribonuclease H-like"/>
    <property type="match status" value="1"/>
</dbReference>
<gene>
    <name evidence="7" type="primary">POL_40</name>
    <name evidence="7" type="ORF">N1851_031453</name>
</gene>
<dbReference type="GO" id="GO:0015074">
    <property type="term" value="P:DNA integration"/>
    <property type="evidence" value="ECO:0007669"/>
    <property type="project" value="InterPro"/>
</dbReference>
<sequence length="1655" mass="187667">MEQLRDDVSRVLLALEKPELISTCVQLKCSEPSGGFEKQARRALIRLAEKTLDEVEDEEESEAFQQYLQNVLSRMKSLRKNEPSELDVLKEKYLKLQEEQNEARRLLEEEIVVLEGKQQPKEPPGDTGMSPPPLPLPEVTLRREFRICGQIGEPGQREKISYTSLVNQIETGQRKGHSEAEIIEAVTRAVSPGLHLRDMLEIKRGLTLPKLKTILRGHYKVDSSSDLLHRLMNITQDPKESAQTFLFRAIELKEKLMWSLSNENESEQFSPELIQRKFLRSLETGMYSDAVKFQIKPYLSSPGVTDEELIERINEAANLEQERQQKLKKTVMSKPPRLSEIHTEVRETEPPDDRRDPTNTAEFRAKSKKGQGRSTEQDANTSHLIEGLRAELLEMKKLVLEMAEANKKTQTDRTAYARNRPRGCRACQEAQIGDSCRHCFKCGHEGHLSRGCRQGREQQGNETGLLSRDSRPTEQTAVTQVTSPFQSPTNYLSPRRHAKLLDLIGKRCTVHCQLDRVPVEALWDTGAQSSLINEEWRKVNLPHRVVRPINELLEADRIIGLAANQTEIPFLGWVEVEFRLGKDVDHVEPLLVPTLVSSDPNVAEQPIIGFNVIEAVLKGEGMSEARSANILQVSKAFSVTFKAAKSVLRLVQSPEGNEEVGIVHTGKKRVHLAAGQVSVVYVKASSGAQFQGQNLLLVPCEEPTLPEGVIIEEGLVSIPTDRSMYVPVPIANVSKQAMTLNKHTVLGHLQIVKTSYPVRVEQIESDVNNGKEDSKQSDTKQTGEQTVAPVQALKERVPVTVSDLRRTMGFLSYYRPYIPNFSRLAKPLYQLLSSPPDKTSPAESKTSRKSVSNKCKGNLLPNTPIHWTHSHQETLNFLIDKLIEPPILGYPDFTQPFTLHCDASQEGLGAVLYQRQNSKMVVIAYGSRTLSPPEKNYHMHSGKLEFLALKWAICERFRDYLYHAPHFTVYTDNNPLTYVLSTAKLNAGSYRPGKHNGDADGLSRMPVDINKLMEQCTEEVQQEVISASVQGVTVQRDTPLSWTMPVSVEAVTVVRDSPTLRKPLTPEQIRESQLRDPAIGRVLYYKNNSQQPPNKVLKTESADVRALLRQWQKLYISDNGVLYRKAGDKCQLVLPREHHPAVFQELHREMGHPGVDRTHNLIRDRFYWARMQSDIDHFVTQVCECLKTKRPQKATRAPLMPIVSTRPFQIVSVDFLHLETCKQGYQYILVVMDHYTRFAQAYATKNKCAKTVVDKLFNDFALHFGFAEKIHHDMGGEFQNRLMEQLQRCCGVRGSHTTCYHPQGNGQVERFNRTLLSMLRTLTDTEKADWKSSLAKMIHAYNCTRSEATGFSPYYLLYGRSPRLPIDLLFNIPPTEGQESYADYVENWQTRMKQAYEIASKTSAKEAARGKMGYDKRVHGADLQPERGGPGKLRSYWENRVHVVVKRRSSDSPVYEVEPEGGGKCRVLHRNLLLPCDSLPLSHPETQTEPKRVSPTQRRKRGQKTDKQIECSDSENSEDGELVCHFPHHQRQSQRTVNLDPEAEPFVPEMEYREEEPAPPDVGEDIVDYGDDNASEPGDLLESSEQPTSEEDEPASPAVSAYPQRERRRPRMLTYGTLGEPSMVEVGVDDLHVSMPSAYERLWRPWTMPGIEVTN</sequence>
<dbReference type="InterPro" id="IPR043502">
    <property type="entry name" value="DNA/RNA_pol_sf"/>
</dbReference>
<evidence type="ECO:0000256" key="2">
    <source>
        <dbReference type="PROSITE-ProRule" id="PRU00047"/>
    </source>
</evidence>
<dbReference type="FunFam" id="1.10.340.70:FF:000001">
    <property type="entry name" value="Retrovirus-related Pol polyprotein from transposon gypsy-like Protein"/>
    <property type="match status" value="1"/>
</dbReference>
<feature type="domain" description="CCHC-type" evidence="5">
    <location>
        <begin position="439"/>
        <end position="454"/>
    </location>
</feature>
<dbReference type="PROSITE" id="PS50994">
    <property type="entry name" value="INTEGRASE"/>
    <property type="match status" value="1"/>
</dbReference>
<accession>A0AA47M3V8</accession>
<dbReference type="EMBL" id="JAOPHQ010006011">
    <property type="protein sequence ID" value="KAK0133167.1"/>
    <property type="molecule type" value="Genomic_DNA"/>
</dbReference>
<dbReference type="InterPro" id="IPR041588">
    <property type="entry name" value="Integrase_H2C2"/>
</dbReference>
<feature type="region of interest" description="Disordered" evidence="4">
    <location>
        <begin position="324"/>
        <end position="380"/>
    </location>
</feature>
<feature type="region of interest" description="Disordered" evidence="4">
    <location>
        <begin position="450"/>
        <end position="490"/>
    </location>
</feature>
<feature type="region of interest" description="Disordered" evidence="4">
    <location>
        <begin position="1479"/>
        <end position="1518"/>
    </location>
</feature>
<dbReference type="CDD" id="cd09274">
    <property type="entry name" value="RNase_HI_RT_Ty3"/>
    <property type="match status" value="1"/>
</dbReference>
<dbReference type="Pfam" id="PF17921">
    <property type="entry name" value="Integrase_H2C2"/>
    <property type="match status" value="1"/>
</dbReference>
<dbReference type="Pfam" id="PF17919">
    <property type="entry name" value="RT_RNaseH_2"/>
    <property type="match status" value="1"/>
</dbReference>
<feature type="compositionally biased region" description="Basic and acidic residues" evidence="4">
    <location>
        <begin position="337"/>
        <end position="357"/>
    </location>
</feature>
<feature type="compositionally biased region" description="Acidic residues" evidence="4">
    <location>
        <begin position="1552"/>
        <end position="1574"/>
    </location>
</feature>
<keyword evidence="8" id="KW-1185">Reference proteome</keyword>
<name>A0AA47M3V8_MERPO</name>
<dbReference type="InterPro" id="IPR036397">
    <property type="entry name" value="RNaseH_sf"/>
</dbReference>
<feature type="compositionally biased region" description="Polar residues" evidence="4">
    <location>
        <begin position="473"/>
        <end position="490"/>
    </location>
</feature>
<dbReference type="InterPro" id="IPR012337">
    <property type="entry name" value="RNaseH-like_sf"/>
</dbReference>
<feature type="region of interest" description="Disordered" evidence="4">
    <location>
        <begin position="766"/>
        <end position="789"/>
    </location>
</feature>
<feature type="coiled-coil region" evidence="3">
    <location>
        <begin position="86"/>
        <end position="117"/>
    </location>
</feature>
<keyword evidence="3" id="KW-0175">Coiled coil</keyword>
<evidence type="ECO:0000256" key="1">
    <source>
        <dbReference type="ARBA" id="ARBA00039658"/>
    </source>
</evidence>
<comment type="caution">
    <text evidence="7">The sequence shown here is derived from an EMBL/GenBank/DDBJ whole genome shotgun (WGS) entry which is preliminary data.</text>
</comment>
<evidence type="ECO:0000313" key="7">
    <source>
        <dbReference type="EMBL" id="KAK0133167.1"/>
    </source>
</evidence>
<dbReference type="SUPFAM" id="SSF56672">
    <property type="entry name" value="DNA/RNA polymerases"/>
    <property type="match status" value="1"/>
</dbReference>
<dbReference type="Gene3D" id="1.10.340.70">
    <property type="match status" value="1"/>
</dbReference>
<dbReference type="GO" id="GO:0008270">
    <property type="term" value="F:zinc ion binding"/>
    <property type="evidence" value="ECO:0007669"/>
    <property type="project" value="UniProtKB-KW"/>
</dbReference>
<reference evidence="7" key="1">
    <citation type="journal article" date="2023" name="Front. Mar. Sci.">
        <title>A new Merluccius polli reference genome to investigate the effects of global change in West African waters.</title>
        <authorList>
            <person name="Mateo J.L."/>
            <person name="Blanco-Fernandez C."/>
            <person name="Garcia-Vazquez E."/>
            <person name="Machado-Schiaffino G."/>
        </authorList>
    </citation>
    <scope>NUCLEOTIDE SEQUENCE</scope>
    <source>
        <strain evidence="7">C29</strain>
        <tissue evidence="7">Fin</tissue>
    </source>
</reference>
<dbReference type="InterPro" id="IPR001878">
    <property type="entry name" value="Znf_CCHC"/>
</dbReference>
<dbReference type="FunFam" id="3.10.20.370:FF:000001">
    <property type="entry name" value="Retrovirus-related Pol polyprotein from transposon 17.6-like protein"/>
    <property type="match status" value="1"/>
</dbReference>
<keyword evidence="2" id="KW-0479">Metal-binding</keyword>
<evidence type="ECO:0000259" key="6">
    <source>
        <dbReference type="PROSITE" id="PS50994"/>
    </source>
</evidence>